<evidence type="ECO:0000313" key="3">
    <source>
        <dbReference type="Proteomes" id="UP000198683"/>
    </source>
</evidence>
<proteinExistence type="predicted"/>
<feature type="transmembrane region" description="Helical" evidence="1">
    <location>
        <begin position="145"/>
        <end position="170"/>
    </location>
</feature>
<feature type="transmembrane region" description="Helical" evidence="1">
    <location>
        <begin position="219"/>
        <end position="242"/>
    </location>
</feature>
<keyword evidence="1" id="KW-0472">Membrane</keyword>
<name>A0A1G9EKR4_9ACTN</name>
<feature type="transmembrane region" description="Helical" evidence="1">
    <location>
        <begin position="177"/>
        <end position="199"/>
    </location>
</feature>
<evidence type="ECO:0000256" key="1">
    <source>
        <dbReference type="SAM" id="Phobius"/>
    </source>
</evidence>
<dbReference type="STRING" id="683260.SAMN05421874_11126"/>
<reference evidence="2 3" key="1">
    <citation type="submission" date="2016-10" db="EMBL/GenBank/DDBJ databases">
        <authorList>
            <person name="de Groot N.N."/>
        </authorList>
    </citation>
    <scope>NUCLEOTIDE SEQUENCE [LARGE SCALE GENOMIC DNA]</scope>
    <source>
        <strain evidence="2 3">CGMCC 4.5681</strain>
    </source>
</reference>
<accession>A0A1G9EKR4</accession>
<dbReference type="AlphaFoldDB" id="A0A1G9EKR4"/>
<feature type="transmembrane region" description="Helical" evidence="1">
    <location>
        <begin position="108"/>
        <end position="133"/>
    </location>
</feature>
<keyword evidence="1" id="KW-1133">Transmembrane helix</keyword>
<keyword evidence="3" id="KW-1185">Reference proteome</keyword>
<evidence type="ECO:0000313" key="2">
    <source>
        <dbReference type="EMBL" id="SDK76726.1"/>
    </source>
</evidence>
<dbReference type="EMBL" id="FNFB01000011">
    <property type="protein sequence ID" value="SDK76726.1"/>
    <property type="molecule type" value="Genomic_DNA"/>
</dbReference>
<protein>
    <submittedName>
        <fullName evidence="2">ABC-2 type transport system permease protein</fullName>
    </submittedName>
</protein>
<dbReference type="Proteomes" id="UP000198683">
    <property type="component" value="Unassembled WGS sequence"/>
</dbReference>
<keyword evidence="1" id="KW-0812">Transmembrane</keyword>
<dbReference type="OrthoDB" id="3388084at2"/>
<sequence length="246" mass="25589">MSTSPLPVRTVRFGDALAAEWVKITTLPATWIAALVAFGVNTVLGFIAGTDAVRVAGHDGAVPIARLGMLMLAPVHVFIAIAVFAAGSEYRGGQLRVSLTAVPDRNRLFAAKLIVSTVLSLIASIPVVLPGYVVQHAAAMPAGEIAVRLTALLTAYLLLGLIGHGFAVIARSITTPLVVLFITPVLVAPTLRGAAPYLVTFLPHEAAMSLAGMPADLHPVTGLLVLAGWAALLVSAAWTVFLHRDS</sequence>
<dbReference type="RefSeq" id="WP_143022104.1">
    <property type="nucleotide sequence ID" value="NZ_FNFB01000011.1"/>
</dbReference>
<feature type="transmembrane region" description="Helical" evidence="1">
    <location>
        <begin position="21"/>
        <end position="47"/>
    </location>
</feature>
<gene>
    <name evidence="2" type="ORF">SAMN05421874_11126</name>
</gene>
<organism evidence="2 3">
    <name type="scientific">Nonomuraea maritima</name>
    <dbReference type="NCBI Taxonomy" id="683260"/>
    <lineage>
        <taxon>Bacteria</taxon>
        <taxon>Bacillati</taxon>
        <taxon>Actinomycetota</taxon>
        <taxon>Actinomycetes</taxon>
        <taxon>Streptosporangiales</taxon>
        <taxon>Streptosporangiaceae</taxon>
        <taxon>Nonomuraea</taxon>
    </lineage>
</organism>
<feature type="transmembrane region" description="Helical" evidence="1">
    <location>
        <begin position="67"/>
        <end position="87"/>
    </location>
</feature>